<evidence type="ECO:0000313" key="2">
    <source>
        <dbReference type="Proteomes" id="UP001195941"/>
    </source>
</evidence>
<feature type="non-terminal residue" evidence="1">
    <location>
        <position position="1"/>
    </location>
</feature>
<organism evidence="1 2">
    <name type="scientific">Thalassovita aquimarina</name>
    <dbReference type="NCBI Taxonomy" id="2785917"/>
    <lineage>
        <taxon>Bacteria</taxon>
        <taxon>Pseudomonadati</taxon>
        <taxon>Pseudomonadota</taxon>
        <taxon>Alphaproteobacteria</taxon>
        <taxon>Rhodobacterales</taxon>
        <taxon>Roseobacteraceae</taxon>
        <taxon>Thalassovita</taxon>
    </lineage>
</organism>
<proteinExistence type="predicted"/>
<dbReference type="InterPro" id="IPR036663">
    <property type="entry name" value="Fumarylacetoacetase_C_sf"/>
</dbReference>
<evidence type="ECO:0000313" key="1">
    <source>
        <dbReference type="EMBL" id="MBR9653573.1"/>
    </source>
</evidence>
<reference evidence="1 2" key="1">
    <citation type="journal article" date="2021" name="Arch. Microbiol.">
        <title>Thalassobius aquimarinus sp. nov., isolated from the Sea of Japan seashore.</title>
        <authorList>
            <person name="Kurilenko V.V."/>
            <person name="Romanenko L.A."/>
            <person name="Chernysheva N.Y."/>
            <person name="Velansky P.V."/>
            <person name="Tekutyeva L.A."/>
            <person name="Isaeva M.P."/>
            <person name="Mikhailov V.V."/>
        </authorList>
    </citation>
    <scope>NUCLEOTIDE SEQUENCE [LARGE SCALE GENOMIC DNA]</scope>
    <source>
        <strain evidence="1 2">KMM 8518</strain>
    </source>
</reference>
<dbReference type="GO" id="GO:0016853">
    <property type="term" value="F:isomerase activity"/>
    <property type="evidence" value="ECO:0007669"/>
    <property type="project" value="UniProtKB-KW"/>
</dbReference>
<dbReference type="SUPFAM" id="SSF56529">
    <property type="entry name" value="FAH"/>
    <property type="match status" value="1"/>
</dbReference>
<accession>A0ABS5HX76</accession>
<keyword evidence="1" id="KW-0413">Isomerase</keyword>
<keyword evidence="2" id="KW-1185">Reference proteome</keyword>
<gene>
    <name evidence="1" type="ORF">IT775_20890</name>
</gene>
<sequence>PPRYLRPGDVMEVEIEGLGSQRQETVAAD</sequence>
<dbReference type="EMBL" id="JADMKU010000043">
    <property type="protein sequence ID" value="MBR9653573.1"/>
    <property type="molecule type" value="Genomic_DNA"/>
</dbReference>
<protein>
    <submittedName>
        <fullName evidence="1">2-hydroxyhepta-2,4-diene-1,7-dioate isomerase</fullName>
    </submittedName>
</protein>
<comment type="caution">
    <text evidence="1">The sequence shown here is derived from an EMBL/GenBank/DDBJ whole genome shotgun (WGS) entry which is preliminary data.</text>
</comment>
<name>A0ABS5HX76_9RHOB</name>
<dbReference type="Proteomes" id="UP001195941">
    <property type="component" value="Unassembled WGS sequence"/>
</dbReference>